<dbReference type="Proteomes" id="UP000295192">
    <property type="component" value="Unassembled WGS sequence"/>
</dbReference>
<keyword evidence="3" id="KW-1185">Reference proteome</keyword>
<gene>
    <name evidence="2" type="ORF">AWZ03_011307</name>
</gene>
<proteinExistence type="predicted"/>
<comment type="caution">
    <text evidence="2">The sequence shown here is derived from an EMBL/GenBank/DDBJ whole genome shotgun (WGS) entry which is preliminary data.</text>
</comment>
<keyword evidence="1" id="KW-0812">Transmembrane</keyword>
<keyword evidence="1" id="KW-1133">Transmembrane helix</keyword>
<evidence type="ECO:0000313" key="2">
    <source>
        <dbReference type="EMBL" id="TDG42270.1"/>
    </source>
</evidence>
<evidence type="ECO:0000313" key="3">
    <source>
        <dbReference type="Proteomes" id="UP000295192"/>
    </source>
</evidence>
<accession>A0A484B2F2</accession>
<organism evidence="2 3">
    <name type="scientific">Drosophila navojoa</name>
    <name type="common">Fruit fly</name>
    <dbReference type="NCBI Taxonomy" id="7232"/>
    <lineage>
        <taxon>Eukaryota</taxon>
        <taxon>Metazoa</taxon>
        <taxon>Ecdysozoa</taxon>
        <taxon>Arthropoda</taxon>
        <taxon>Hexapoda</taxon>
        <taxon>Insecta</taxon>
        <taxon>Pterygota</taxon>
        <taxon>Neoptera</taxon>
        <taxon>Endopterygota</taxon>
        <taxon>Diptera</taxon>
        <taxon>Brachycera</taxon>
        <taxon>Muscomorpha</taxon>
        <taxon>Ephydroidea</taxon>
        <taxon>Drosophilidae</taxon>
        <taxon>Drosophila</taxon>
    </lineage>
</organism>
<protein>
    <submittedName>
        <fullName evidence="2">Uncharacterized protein</fullName>
    </submittedName>
</protein>
<evidence type="ECO:0000256" key="1">
    <source>
        <dbReference type="SAM" id="Phobius"/>
    </source>
</evidence>
<reference evidence="2 3" key="1">
    <citation type="journal article" date="2019" name="J. Hered.">
        <title>An Improved Genome Assembly for Drosophila navojoa, the Basal Species in the mojavensis Cluster.</title>
        <authorList>
            <person name="Vanderlinde T."/>
            <person name="Dupim E.G."/>
            <person name="Nazario-Yepiz N.O."/>
            <person name="Carvalho A.B."/>
        </authorList>
    </citation>
    <scope>NUCLEOTIDE SEQUENCE [LARGE SCALE GENOMIC DNA]</scope>
    <source>
        <strain evidence="2">Navoj_Jal97</strain>
        <tissue evidence="2">Whole organism</tissue>
    </source>
</reference>
<sequence>MKADDGRRPTAMEWKQQQEQQEQHLFVVAILMNAISGLRAALLPFALGHNRSFVGTKVSPINGCMRQSSRQQEQQAAAGVELS</sequence>
<keyword evidence="1" id="KW-0472">Membrane</keyword>
<name>A0A484B2F2_DRONA</name>
<dbReference type="EMBL" id="LSRL02000254">
    <property type="protein sequence ID" value="TDG42270.1"/>
    <property type="molecule type" value="Genomic_DNA"/>
</dbReference>
<feature type="transmembrane region" description="Helical" evidence="1">
    <location>
        <begin position="25"/>
        <end position="47"/>
    </location>
</feature>
<dbReference type="AlphaFoldDB" id="A0A484B2F2"/>